<dbReference type="eggNOG" id="ENOG502RZ3N">
    <property type="taxonomic scope" value="Eukaryota"/>
</dbReference>
<dbReference type="EnsemblPlants" id="MELO3C009576.2.1">
    <property type="protein sequence ID" value="MELO3C009576.2.1"/>
    <property type="gene ID" value="MELO3C009576.2"/>
</dbReference>
<name>A0A9I9CWQ7_CUCME</name>
<dbReference type="Pfam" id="PF08268">
    <property type="entry name" value="FBA_3"/>
    <property type="match status" value="1"/>
</dbReference>
<dbReference type="InterPro" id="IPR017451">
    <property type="entry name" value="F-box-assoc_interact_dom"/>
</dbReference>
<dbReference type="InterPro" id="IPR055290">
    <property type="entry name" value="At3g26010-like"/>
</dbReference>
<organism evidence="2">
    <name type="scientific">Cucumis melo</name>
    <name type="common">Muskmelon</name>
    <dbReference type="NCBI Taxonomy" id="3656"/>
    <lineage>
        <taxon>Eukaryota</taxon>
        <taxon>Viridiplantae</taxon>
        <taxon>Streptophyta</taxon>
        <taxon>Embryophyta</taxon>
        <taxon>Tracheophyta</taxon>
        <taxon>Spermatophyta</taxon>
        <taxon>Magnoliopsida</taxon>
        <taxon>eudicotyledons</taxon>
        <taxon>Gunneridae</taxon>
        <taxon>Pentapetalae</taxon>
        <taxon>rosids</taxon>
        <taxon>fabids</taxon>
        <taxon>Cucurbitales</taxon>
        <taxon>Cucurbitaceae</taxon>
        <taxon>Benincaseae</taxon>
        <taxon>Cucumis</taxon>
    </lineage>
</organism>
<sequence length="403" mass="47093">MDLPDDVILEILIRFSLNQAGKIQTLSKFYNKTSYSFCYKTLISENHSQPILDGFLLQSPKSKSNAHLLSFVSPHPNNNSPPLNLSLNFLPGLNPQIRAVAPNGLLLCETQHSIRHNKRLIYTITKLSTQQWKGLPIPKTRYFTSNIAMYVLRSNPLHFKILRLSSDKIPSKRPLPFCYTICEVFDSESWRWKQLDDIVHYYCGKTEYVDSQRAPVFAYGLAHWKFRDDTSIFAFDFYSETWSKIAMPETIVNDKNNSSSSHFQRWHIELVEYEGKLGVVREFHKPTVFTELWVMENYGKKKMWMKKLDSSGSMPTTFYGSDIQMMWLHDDSSNVMFSNIETGERNYKKSEQSHRHLPMVFPFLSDFETWNFNPPPRSIKPKAVSKILRRNDRCKLEELNLTC</sequence>
<feature type="domain" description="F-box associated beta-propeller type 3" evidence="1">
    <location>
        <begin position="65"/>
        <end position="307"/>
    </location>
</feature>
<evidence type="ECO:0000313" key="2">
    <source>
        <dbReference type="EnsemblPlants" id="MELO3C009576.2.1"/>
    </source>
</evidence>
<evidence type="ECO:0000259" key="1">
    <source>
        <dbReference type="Pfam" id="PF08268"/>
    </source>
</evidence>
<protein>
    <recommendedName>
        <fullName evidence="1">F-box associated beta-propeller type 3 domain-containing protein</fullName>
    </recommendedName>
</protein>
<dbReference type="PANTHER" id="PTHR35546:SF16">
    <property type="entry name" value="F-BOX ASSOCIATED UBIQUITINATION EFFECTOR FAMILY PROTEIN-RELATED"/>
    <property type="match status" value="1"/>
</dbReference>
<dbReference type="PANTHER" id="PTHR35546">
    <property type="entry name" value="F-BOX PROTEIN INTERACTION DOMAIN PROTEIN-RELATED"/>
    <property type="match status" value="1"/>
</dbReference>
<dbReference type="RefSeq" id="XP_008443600.2">
    <property type="nucleotide sequence ID" value="XM_008445378.2"/>
</dbReference>
<accession>A0A9I9CWQ7</accession>
<gene>
    <name evidence="2" type="primary">103487156</name>
</gene>
<reference evidence="2" key="1">
    <citation type="submission" date="2023-03" db="UniProtKB">
        <authorList>
            <consortium name="EnsemblPlants"/>
        </authorList>
    </citation>
    <scope>IDENTIFICATION</scope>
</reference>
<proteinExistence type="predicted"/>
<dbReference type="NCBIfam" id="TIGR01640">
    <property type="entry name" value="F_box_assoc_1"/>
    <property type="match status" value="1"/>
</dbReference>
<dbReference type="InterPro" id="IPR013187">
    <property type="entry name" value="F-box-assoc_dom_typ3"/>
</dbReference>